<reference evidence="1" key="1">
    <citation type="submission" date="2018-02" db="EMBL/GenBank/DDBJ databases">
        <title>Rhizophora mucronata_Transcriptome.</title>
        <authorList>
            <person name="Meera S.P."/>
            <person name="Sreeshan A."/>
            <person name="Augustine A."/>
        </authorList>
    </citation>
    <scope>NUCLEOTIDE SEQUENCE</scope>
    <source>
        <tissue evidence="1">Leaf</tissue>
    </source>
</reference>
<sequence length="37" mass="4601">MKQQSNVRHQFRVLYEHLVLHWAISLFPCDSRFWVQT</sequence>
<dbReference type="AlphaFoldDB" id="A0A2P2KFP1"/>
<dbReference type="EMBL" id="GGEC01024013">
    <property type="protein sequence ID" value="MBX04497.1"/>
    <property type="molecule type" value="Transcribed_RNA"/>
</dbReference>
<organism evidence="1">
    <name type="scientific">Rhizophora mucronata</name>
    <name type="common">Asiatic mangrove</name>
    <dbReference type="NCBI Taxonomy" id="61149"/>
    <lineage>
        <taxon>Eukaryota</taxon>
        <taxon>Viridiplantae</taxon>
        <taxon>Streptophyta</taxon>
        <taxon>Embryophyta</taxon>
        <taxon>Tracheophyta</taxon>
        <taxon>Spermatophyta</taxon>
        <taxon>Magnoliopsida</taxon>
        <taxon>eudicotyledons</taxon>
        <taxon>Gunneridae</taxon>
        <taxon>Pentapetalae</taxon>
        <taxon>rosids</taxon>
        <taxon>fabids</taxon>
        <taxon>Malpighiales</taxon>
        <taxon>Rhizophoraceae</taxon>
        <taxon>Rhizophora</taxon>
    </lineage>
</organism>
<name>A0A2P2KFP1_RHIMU</name>
<protein>
    <submittedName>
        <fullName evidence="1">ABC transporter I family member 6ic</fullName>
    </submittedName>
</protein>
<proteinExistence type="predicted"/>
<accession>A0A2P2KFP1</accession>
<evidence type="ECO:0000313" key="1">
    <source>
        <dbReference type="EMBL" id="MBX04497.1"/>
    </source>
</evidence>